<proteinExistence type="predicted"/>
<name>A0ABW0HQT0_9BACL</name>
<dbReference type="InterPro" id="IPR002933">
    <property type="entry name" value="Peptidase_M20"/>
</dbReference>
<dbReference type="InterPro" id="IPR017439">
    <property type="entry name" value="Amidohydrolase"/>
</dbReference>
<reference evidence="3" key="1">
    <citation type="journal article" date="2019" name="Int. J. Syst. Evol. Microbiol.">
        <title>The Global Catalogue of Microorganisms (GCM) 10K type strain sequencing project: providing services to taxonomists for standard genome sequencing and annotation.</title>
        <authorList>
            <consortium name="The Broad Institute Genomics Platform"/>
            <consortium name="The Broad Institute Genome Sequencing Center for Infectious Disease"/>
            <person name="Wu L."/>
            <person name="Ma J."/>
        </authorList>
    </citation>
    <scope>NUCLEOTIDE SEQUENCE [LARGE SCALE GENOMIC DNA]</scope>
    <source>
        <strain evidence="3">CGMCC 1.18575</strain>
    </source>
</reference>
<evidence type="ECO:0000313" key="2">
    <source>
        <dbReference type="EMBL" id="MFC5403476.1"/>
    </source>
</evidence>
<dbReference type="InterPro" id="IPR011650">
    <property type="entry name" value="Peptidase_M20_dimer"/>
</dbReference>
<keyword evidence="3" id="KW-1185">Reference proteome</keyword>
<sequence length="397" mass="43030">MTLEHLLAQAEAIYPKVVEWRRYLHRHPELSFAEKKTAAYIAELLRTFGGGSLVVSQPTPSSVMARLIGSRPGKVLAIRADIDALPIEEDTGLAFSSENAGVMHACGHDGHTATVLGVARIAAEQMHTDEFEGEIRFLFQHAEELPPGGADEMVAAGVMEGVDWVIGAHLQSPVEVGKVGVVAGPMLASPDTFYITIKGVGGHAAEPHRAVDTIAIGAQVVTNLQHIVSRAANPMKPLVVSVTQFIGGHAHNVIPGSVELCGTVRCMDPELRDQVPELMERIIDGITQAHGAEYELRYVYGYRPLINHKEVTQIVADTIVELFGKEALYEIEPSMSADDFSAFLNEAPGTYFNIGAGNREQGIVYPHHHPKFTIDERSLLVGMKVFLAASLKLLGKK</sequence>
<accession>A0ABW0HQT0</accession>
<dbReference type="EMBL" id="JBHSMI010000023">
    <property type="protein sequence ID" value="MFC5403476.1"/>
    <property type="molecule type" value="Genomic_DNA"/>
</dbReference>
<dbReference type="SUPFAM" id="SSF55031">
    <property type="entry name" value="Bacterial exopeptidase dimerisation domain"/>
    <property type="match status" value="1"/>
</dbReference>
<dbReference type="Pfam" id="PF07687">
    <property type="entry name" value="M20_dimer"/>
    <property type="match status" value="1"/>
</dbReference>
<evidence type="ECO:0000313" key="3">
    <source>
        <dbReference type="Proteomes" id="UP001596113"/>
    </source>
</evidence>
<dbReference type="InterPro" id="IPR036264">
    <property type="entry name" value="Bact_exopeptidase_dim_dom"/>
</dbReference>
<protein>
    <submittedName>
        <fullName evidence="2">Amidohydrolase</fullName>
    </submittedName>
</protein>
<dbReference type="Pfam" id="PF01546">
    <property type="entry name" value="Peptidase_M20"/>
    <property type="match status" value="1"/>
</dbReference>
<dbReference type="RefSeq" id="WP_378132856.1">
    <property type="nucleotide sequence ID" value="NZ_JBHSMI010000023.1"/>
</dbReference>
<dbReference type="Proteomes" id="UP001596113">
    <property type="component" value="Unassembled WGS sequence"/>
</dbReference>
<dbReference type="Gene3D" id="3.40.630.10">
    <property type="entry name" value="Zn peptidases"/>
    <property type="match status" value="1"/>
</dbReference>
<comment type="caution">
    <text evidence="2">The sequence shown here is derived from an EMBL/GenBank/DDBJ whole genome shotgun (WGS) entry which is preliminary data.</text>
</comment>
<evidence type="ECO:0000259" key="1">
    <source>
        <dbReference type="Pfam" id="PF07687"/>
    </source>
</evidence>
<feature type="domain" description="Peptidase M20 dimerisation" evidence="1">
    <location>
        <begin position="192"/>
        <end position="284"/>
    </location>
</feature>
<dbReference type="SUPFAM" id="SSF53187">
    <property type="entry name" value="Zn-dependent exopeptidases"/>
    <property type="match status" value="1"/>
</dbReference>
<dbReference type="PANTHER" id="PTHR11014:SF63">
    <property type="entry name" value="METALLOPEPTIDASE, PUTATIVE (AFU_ORTHOLOGUE AFUA_6G09600)-RELATED"/>
    <property type="match status" value="1"/>
</dbReference>
<dbReference type="PANTHER" id="PTHR11014">
    <property type="entry name" value="PEPTIDASE M20 FAMILY MEMBER"/>
    <property type="match status" value="1"/>
</dbReference>
<gene>
    <name evidence="2" type="ORF">ACFPOF_12105</name>
</gene>
<organism evidence="2 3">
    <name type="scientific">Cohnella soli</name>
    <dbReference type="NCBI Taxonomy" id="425005"/>
    <lineage>
        <taxon>Bacteria</taxon>
        <taxon>Bacillati</taxon>
        <taxon>Bacillota</taxon>
        <taxon>Bacilli</taxon>
        <taxon>Bacillales</taxon>
        <taxon>Paenibacillaceae</taxon>
        <taxon>Cohnella</taxon>
    </lineage>
</organism>
<dbReference type="NCBIfam" id="TIGR01891">
    <property type="entry name" value="amidohydrolases"/>
    <property type="match status" value="1"/>
</dbReference>
<dbReference type="Gene3D" id="3.30.70.360">
    <property type="match status" value="1"/>
</dbReference>
<dbReference type="PIRSF" id="PIRSF005962">
    <property type="entry name" value="Pept_M20D_amidohydro"/>
    <property type="match status" value="1"/>
</dbReference>